<evidence type="ECO:0000256" key="1">
    <source>
        <dbReference type="SAM" id="SignalP"/>
    </source>
</evidence>
<comment type="caution">
    <text evidence="2">The sequence shown here is derived from an EMBL/GenBank/DDBJ whole genome shotgun (WGS) entry which is preliminary data.</text>
</comment>
<evidence type="ECO:0000313" key="2">
    <source>
        <dbReference type="EMBL" id="RLJ77335.1"/>
    </source>
</evidence>
<evidence type="ECO:0000313" key="3">
    <source>
        <dbReference type="Proteomes" id="UP000273898"/>
    </source>
</evidence>
<dbReference type="Proteomes" id="UP000273898">
    <property type="component" value="Unassembled WGS sequence"/>
</dbReference>
<organism evidence="2 3">
    <name type="scientific">Pedobacter alluvionis</name>
    <dbReference type="NCBI Taxonomy" id="475253"/>
    <lineage>
        <taxon>Bacteria</taxon>
        <taxon>Pseudomonadati</taxon>
        <taxon>Bacteroidota</taxon>
        <taxon>Sphingobacteriia</taxon>
        <taxon>Sphingobacteriales</taxon>
        <taxon>Sphingobacteriaceae</taxon>
        <taxon>Pedobacter</taxon>
    </lineage>
</organism>
<feature type="signal peptide" evidence="1">
    <location>
        <begin position="1"/>
        <end position="29"/>
    </location>
</feature>
<dbReference type="PROSITE" id="PS51257">
    <property type="entry name" value="PROKAR_LIPOPROTEIN"/>
    <property type="match status" value="1"/>
</dbReference>
<keyword evidence="1" id="KW-0732">Signal</keyword>
<gene>
    <name evidence="2" type="ORF">BCL90_2420</name>
</gene>
<dbReference type="AlphaFoldDB" id="A0A497Y6C7"/>
<dbReference type="EMBL" id="RCCK01000011">
    <property type="protein sequence ID" value="RLJ77335.1"/>
    <property type="molecule type" value="Genomic_DNA"/>
</dbReference>
<protein>
    <submittedName>
        <fullName evidence="2">Uncharacterized protein</fullName>
    </submittedName>
</protein>
<name>A0A497Y6C7_9SPHI</name>
<reference evidence="2 3" key="1">
    <citation type="submission" date="2018-10" db="EMBL/GenBank/DDBJ databases">
        <title>Genomic Encyclopedia of Archaeal and Bacterial Type Strains, Phase II (KMG-II): from individual species to whole genera.</title>
        <authorList>
            <person name="Goeker M."/>
        </authorList>
    </citation>
    <scope>NUCLEOTIDE SEQUENCE [LARGE SCALE GENOMIC DNA]</scope>
    <source>
        <strain evidence="2 3">DSM 19624</strain>
    </source>
</reference>
<feature type="chain" id="PRO_5019714690" evidence="1">
    <location>
        <begin position="30"/>
        <end position="156"/>
    </location>
</feature>
<sequence>MSPFKSISMKNIKSINILFLSCLIPFVYACSTSGGVKDDIAGKYASTGENEYDLYKDTMEVKANDDEKFDVQIIATWSAAKKDDPERPNKNKKAGVWNNYGSDPVQVATFQASDTTLRITEPVTGKIKIFNVNTDKKTITQTLPDGSKNVYTKISD</sequence>
<accession>A0A497Y6C7</accession>
<proteinExistence type="predicted"/>